<accession>A0A923PLV4</accession>
<keyword evidence="6" id="KW-1185">Reference proteome</keyword>
<dbReference type="GO" id="GO:0016151">
    <property type="term" value="F:nickel cation binding"/>
    <property type="evidence" value="ECO:0007669"/>
    <property type="project" value="UniProtKB-UniRule"/>
</dbReference>
<feature type="binding site" evidence="4">
    <location>
        <position position="93"/>
    </location>
    <ligand>
        <name>Zn(2+)</name>
        <dbReference type="ChEBI" id="CHEBI:29105"/>
    </ligand>
</feature>
<protein>
    <recommendedName>
        <fullName evidence="4">Hydrogenase maturation factor HypA</fullName>
    </recommendedName>
</protein>
<feature type="binding site" evidence="4">
    <location>
        <position position="2"/>
    </location>
    <ligand>
        <name>Ni(2+)</name>
        <dbReference type="ChEBI" id="CHEBI:49786"/>
    </ligand>
</feature>
<dbReference type="PANTHER" id="PTHR34535:SF3">
    <property type="entry name" value="HYDROGENASE MATURATION FACTOR HYPA"/>
    <property type="match status" value="1"/>
</dbReference>
<name>A0A923PLV4_9BACT</name>
<dbReference type="GO" id="GO:0051604">
    <property type="term" value="P:protein maturation"/>
    <property type="evidence" value="ECO:0007669"/>
    <property type="project" value="InterPro"/>
</dbReference>
<dbReference type="HAMAP" id="MF_00213">
    <property type="entry name" value="HypA_HybF"/>
    <property type="match status" value="1"/>
</dbReference>
<dbReference type="Pfam" id="PF01155">
    <property type="entry name" value="HypA"/>
    <property type="match status" value="1"/>
</dbReference>
<dbReference type="Proteomes" id="UP000650081">
    <property type="component" value="Unassembled WGS sequence"/>
</dbReference>
<feature type="binding site" evidence="4">
    <location>
        <position position="90"/>
    </location>
    <ligand>
        <name>Zn(2+)</name>
        <dbReference type="ChEBI" id="CHEBI:29105"/>
    </ligand>
</feature>
<dbReference type="GO" id="GO:0008270">
    <property type="term" value="F:zinc ion binding"/>
    <property type="evidence" value="ECO:0007669"/>
    <property type="project" value="UniProtKB-UniRule"/>
</dbReference>
<evidence type="ECO:0000256" key="3">
    <source>
        <dbReference type="ARBA" id="ARBA00022833"/>
    </source>
</evidence>
<evidence type="ECO:0000256" key="1">
    <source>
        <dbReference type="ARBA" id="ARBA00022596"/>
    </source>
</evidence>
<dbReference type="InterPro" id="IPR000688">
    <property type="entry name" value="HypA/HybF"/>
</dbReference>
<keyword evidence="1 4" id="KW-0533">Nickel</keyword>
<dbReference type="EMBL" id="JACSIT010000118">
    <property type="protein sequence ID" value="MBC6995106.1"/>
    <property type="molecule type" value="Genomic_DNA"/>
</dbReference>
<dbReference type="Gene3D" id="3.30.2320.80">
    <property type="match status" value="1"/>
</dbReference>
<dbReference type="RefSeq" id="WP_187467156.1">
    <property type="nucleotide sequence ID" value="NZ_JACSIT010000118.1"/>
</dbReference>
<gene>
    <name evidence="4" type="primary">hypA</name>
    <name evidence="5" type="ORF">H9S92_13080</name>
</gene>
<feature type="binding site" evidence="4">
    <location>
        <position position="77"/>
    </location>
    <ligand>
        <name>Zn(2+)</name>
        <dbReference type="ChEBI" id="CHEBI:29105"/>
    </ligand>
</feature>
<reference evidence="5" key="1">
    <citation type="submission" date="2020-08" db="EMBL/GenBank/DDBJ databases">
        <title>Lewinella bacteria from marine environments.</title>
        <authorList>
            <person name="Zhong Y."/>
        </authorList>
    </citation>
    <scope>NUCLEOTIDE SEQUENCE</scope>
    <source>
        <strain evidence="5">KCTC 42187</strain>
    </source>
</reference>
<keyword evidence="3 4" id="KW-0862">Zinc</keyword>
<evidence type="ECO:0000313" key="6">
    <source>
        <dbReference type="Proteomes" id="UP000650081"/>
    </source>
</evidence>
<comment type="function">
    <text evidence="4">Involved in the maturation of [NiFe] hydrogenases. Required for nickel insertion into the metal center of the hydrogenase.</text>
</comment>
<evidence type="ECO:0000256" key="2">
    <source>
        <dbReference type="ARBA" id="ARBA00022723"/>
    </source>
</evidence>
<comment type="similarity">
    <text evidence="4">Belongs to the HypA/HybF family.</text>
</comment>
<dbReference type="AlphaFoldDB" id="A0A923PLV4"/>
<dbReference type="PANTHER" id="PTHR34535">
    <property type="entry name" value="HYDROGENASE MATURATION FACTOR HYPA"/>
    <property type="match status" value="1"/>
</dbReference>
<evidence type="ECO:0000256" key="4">
    <source>
        <dbReference type="HAMAP-Rule" id="MF_00213"/>
    </source>
</evidence>
<organism evidence="5 6">
    <name type="scientific">Neolewinella lacunae</name>
    <dbReference type="NCBI Taxonomy" id="1517758"/>
    <lineage>
        <taxon>Bacteria</taxon>
        <taxon>Pseudomonadati</taxon>
        <taxon>Bacteroidota</taxon>
        <taxon>Saprospiria</taxon>
        <taxon>Saprospirales</taxon>
        <taxon>Lewinellaceae</taxon>
        <taxon>Neolewinella</taxon>
    </lineage>
</organism>
<proteinExistence type="inferred from homology"/>
<feature type="binding site" evidence="4">
    <location>
        <position position="74"/>
    </location>
    <ligand>
        <name>Zn(2+)</name>
        <dbReference type="ChEBI" id="CHEBI:29105"/>
    </ligand>
</feature>
<keyword evidence="2 4" id="KW-0479">Metal-binding</keyword>
<evidence type="ECO:0000313" key="5">
    <source>
        <dbReference type="EMBL" id="MBC6995106.1"/>
    </source>
</evidence>
<sequence>MHEVSLVRSIAATLEEAFSAEELMRLTNIKLRVGLLSNVEPVLLQNAFGAVQEGEGKFAGVTLAVELLPILVECEICGHRSQIDNYKFACAHCSRPTSNVVQGNELLIHQVEFSDPLPT</sequence>
<dbReference type="PIRSF" id="PIRSF004761">
    <property type="entry name" value="Hydrgn_mat_HypA"/>
    <property type="match status" value="1"/>
</dbReference>
<comment type="caution">
    <text evidence="5">The sequence shown here is derived from an EMBL/GenBank/DDBJ whole genome shotgun (WGS) entry which is preliminary data.</text>
</comment>